<feature type="compositionally biased region" description="Low complexity" evidence="1">
    <location>
        <begin position="128"/>
        <end position="138"/>
    </location>
</feature>
<dbReference type="GeneID" id="19121326"/>
<keyword evidence="2" id="KW-0732">Signal</keyword>
<name>W6YTZ6_COCMI</name>
<feature type="signal peptide" evidence="2">
    <location>
        <begin position="1"/>
        <end position="22"/>
    </location>
</feature>
<evidence type="ECO:0000313" key="4">
    <source>
        <dbReference type="Proteomes" id="UP000054032"/>
    </source>
</evidence>
<accession>W6YTZ6</accession>
<dbReference type="RefSeq" id="XP_007690559.1">
    <property type="nucleotide sequence ID" value="XM_007692369.1"/>
</dbReference>
<proteinExistence type="predicted"/>
<evidence type="ECO:0000256" key="2">
    <source>
        <dbReference type="SAM" id="SignalP"/>
    </source>
</evidence>
<dbReference type="KEGG" id="bor:COCMIDRAFT_28551"/>
<reference evidence="3 4" key="1">
    <citation type="journal article" date="2013" name="PLoS Genet.">
        <title>Comparative genome structure, secondary metabolite, and effector coding capacity across Cochliobolus pathogens.</title>
        <authorList>
            <person name="Condon B.J."/>
            <person name="Leng Y."/>
            <person name="Wu D."/>
            <person name="Bushley K.E."/>
            <person name="Ohm R.A."/>
            <person name="Otillar R."/>
            <person name="Martin J."/>
            <person name="Schackwitz W."/>
            <person name="Grimwood J."/>
            <person name="MohdZainudin N."/>
            <person name="Xue C."/>
            <person name="Wang R."/>
            <person name="Manning V.A."/>
            <person name="Dhillon B."/>
            <person name="Tu Z.J."/>
            <person name="Steffenson B.J."/>
            <person name="Salamov A."/>
            <person name="Sun H."/>
            <person name="Lowry S."/>
            <person name="LaButti K."/>
            <person name="Han J."/>
            <person name="Copeland A."/>
            <person name="Lindquist E."/>
            <person name="Barry K."/>
            <person name="Schmutz J."/>
            <person name="Baker S.E."/>
            <person name="Ciuffetti L.M."/>
            <person name="Grigoriev I.V."/>
            <person name="Zhong S."/>
            <person name="Turgeon B.G."/>
        </authorList>
    </citation>
    <scope>NUCLEOTIDE SEQUENCE [LARGE SCALE GENOMIC DNA]</scope>
    <source>
        <strain evidence="3 4">ATCC 44560</strain>
    </source>
</reference>
<feature type="chain" id="PRO_5004886758" evidence="2">
    <location>
        <begin position="23"/>
        <end position="188"/>
    </location>
</feature>
<evidence type="ECO:0000313" key="3">
    <source>
        <dbReference type="EMBL" id="EUC42927.1"/>
    </source>
</evidence>
<dbReference type="Proteomes" id="UP000054032">
    <property type="component" value="Unassembled WGS sequence"/>
</dbReference>
<gene>
    <name evidence="3" type="ORF">COCMIDRAFT_28551</name>
</gene>
<dbReference type="AlphaFoldDB" id="W6YTZ6"/>
<dbReference type="EMBL" id="KI964045">
    <property type="protein sequence ID" value="EUC42927.1"/>
    <property type="molecule type" value="Genomic_DNA"/>
</dbReference>
<organism evidence="3 4">
    <name type="scientific">Bipolaris oryzae ATCC 44560</name>
    <dbReference type="NCBI Taxonomy" id="930090"/>
    <lineage>
        <taxon>Eukaryota</taxon>
        <taxon>Fungi</taxon>
        <taxon>Dikarya</taxon>
        <taxon>Ascomycota</taxon>
        <taxon>Pezizomycotina</taxon>
        <taxon>Dothideomycetes</taxon>
        <taxon>Pleosporomycetidae</taxon>
        <taxon>Pleosporales</taxon>
        <taxon>Pleosporineae</taxon>
        <taxon>Pleosporaceae</taxon>
        <taxon>Bipolaris</taxon>
    </lineage>
</organism>
<evidence type="ECO:0000256" key="1">
    <source>
        <dbReference type="SAM" id="MobiDB-lite"/>
    </source>
</evidence>
<feature type="region of interest" description="Disordered" evidence="1">
    <location>
        <begin position="114"/>
        <end position="139"/>
    </location>
</feature>
<keyword evidence="4" id="KW-1185">Reference proteome</keyword>
<sequence>MPARRLLTRISTLATRFAVSWGLPGSGAVCDVETAMSKGVVSARGRGGEEEKYQALAGAGSAVMLFIKRLGTASVYRCRRWTSAAPLSILGLDDEFSPGDSAVSSPVWVHCHTSRPNNATDKGRESLESSTSELQSPLATPIRWHTDHTLDSPNAAGGSSRHAYACHAQRMLRSHGPKRRSAAHPSYP</sequence>
<dbReference type="HOGENOM" id="CLU_1440814_0_0_1"/>
<protein>
    <submittedName>
        <fullName evidence="3">Uncharacterized protein</fullName>
    </submittedName>
</protein>